<comment type="caution">
    <text evidence="2">The sequence shown here is derived from an EMBL/GenBank/DDBJ whole genome shotgun (WGS) entry which is preliminary data.</text>
</comment>
<feature type="domain" description="Helix-turn-helix" evidence="1">
    <location>
        <begin position="13"/>
        <end position="59"/>
    </location>
</feature>
<protein>
    <submittedName>
        <fullName evidence="2">Excisionase family DNA binding protein</fullName>
    </submittedName>
</protein>
<organism evidence="2 3">
    <name type="scientific">Amycolatopsis lexingtonensis</name>
    <dbReference type="NCBI Taxonomy" id="218822"/>
    <lineage>
        <taxon>Bacteria</taxon>
        <taxon>Bacillati</taxon>
        <taxon>Actinomycetota</taxon>
        <taxon>Actinomycetes</taxon>
        <taxon>Pseudonocardiales</taxon>
        <taxon>Pseudonocardiaceae</taxon>
        <taxon>Amycolatopsis</taxon>
    </lineage>
</organism>
<keyword evidence="3" id="KW-1185">Reference proteome</keyword>
<evidence type="ECO:0000259" key="1">
    <source>
        <dbReference type="Pfam" id="PF12728"/>
    </source>
</evidence>
<dbReference type="EMBL" id="JADBEG010000001">
    <property type="protein sequence ID" value="MBE1501349.1"/>
    <property type="molecule type" value="Genomic_DNA"/>
</dbReference>
<accession>A0ABR9IDV4</accession>
<sequence length="67" mass="7547">MDKTLMPDLATRREVADYLKLSANTLSQMAYEGRGPRYILVGNRARYAWEDVKTWLESQTVGGPIAA</sequence>
<dbReference type="Pfam" id="PF12728">
    <property type="entry name" value="HTH_17"/>
    <property type="match status" value="1"/>
</dbReference>
<evidence type="ECO:0000313" key="2">
    <source>
        <dbReference type="EMBL" id="MBE1501349.1"/>
    </source>
</evidence>
<gene>
    <name evidence="2" type="ORF">H4696_008449</name>
</gene>
<dbReference type="InterPro" id="IPR009061">
    <property type="entry name" value="DNA-bd_dom_put_sf"/>
</dbReference>
<dbReference type="Proteomes" id="UP000631670">
    <property type="component" value="Unassembled WGS sequence"/>
</dbReference>
<dbReference type="InterPro" id="IPR041657">
    <property type="entry name" value="HTH_17"/>
</dbReference>
<reference evidence="2 3" key="1">
    <citation type="submission" date="2020-10" db="EMBL/GenBank/DDBJ databases">
        <title>Sequencing the genomes of 1000 actinobacteria strains.</title>
        <authorList>
            <person name="Klenk H.-P."/>
        </authorList>
    </citation>
    <scope>NUCLEOTIDE SEQUENCE [LARGE SCALE GENOMIC DNA]</scope>
    <source>
        <strain evidence="2 3">DSM 44653</strain>
    </source>
</reference>
<name>A0ABR9IDV4_9PSEU</name>
<evidence type="ECO:0000313" key="3">
    <source>
        <dbReference type="Proteomes" id="UP000631670"/>
    </source>
</evidence>
<dbReference type="SUPFAM" id="SSF46955">
    <property type="entry name" value="Putative DNA-binding domain"/>
    <property type="match status" value="1"/>
</dbReference>
<dbReference type="RefSeq" id="WP_211299741.1">
    <property type="nucleotide sequence ID" value="NZ_JADBEG010000001.1"/>
</dbReference>
<proteinExistence type="predicted"/>